<keyword evidence="1" id="KW-0732">Signal</keyword>
<dbReference type="EMBL" id="JAHCVI010000001">
    <property type="protein sequence ID" value="KAG7294637.1"/>
    <property type="molecule type" value="Genomic_DNA"/>
</dbReference>
<dbReference type="AlphaFoldDB" id="A0AAD4FA03"/>
<feature type="chain" id="PRO_5042081929" evidence="1">
    <location>
        <begin position="38"/>
        <end position="136"/>
    </location>
</feature>
<proteinExistence type="predicted"/>
<dbReference type="Proteomes" id="UP001197093">
    <property type="component" value="Unassembled WGS sequence"/>
</dbReference>
<evidence type="ECO:0000313" key="2">
    <source>
        <dbReference type="EMBL" id="KAG7294637.1"/>
    </source>
</evidence>
<organism evidence="2 3">
    <name type="scientific">Staphylotrichum longicolle</name>
    <dbReference type="NCBI Taxonomy" id="669026"/>
    <lineage>
        <taxon>Eukaryota</taxon>
        <taxon>Fungi</taxon>
        <taxon>Dikarya</taxon>
        <taxon>Ascomycota</taxon>
        <taxon>Pezizomycotina</taxon>
        <taxon>Sordariomycetes</taxon>
        <taxon>Sordariomycetidae</taxon>
        <taxon>Sordariales</taxon>
        <taxon>Chaetomiaceae</taxon>
        <taxon>Staphylotrichum</taxon>
    </lineage>
</organism>
<keyword evidence="3" id="KW-1185">Reference proteome</keyword>
<name>A0AAD4FA03_9PEZI</name>
<comment type="caution">
    <text evidence="2">The sequence shown here is derived from an EMBL/GenBank/DDBJ whole genome shotgun (WGS) entry which is preliminary data.</text>
</comment>
<accession>A0AAD4FA03</accession>
<evidence type="ECO:0000256" key="1">
    <source>
        <dbReference type="SAM" id="SignalP"/>
    </source>
</evidence>
<protein>
    <submittedName>
        <fullName evidence="2">Uncharacterized protein</fullName>
    </submittedName>
</protein>
<reference evidence="2" key="1">
    <citation type="submission" date="2023-02" db="EMBL/GenBank/DDBJ databases">
        <authorList>
            <person name="Palmer J.M."/>
        </authorList>
    </citation>
    <scope>NUCLEOTIDE SEQUENCE</scope>
    <source>
        <strain evidence="2">FW57</strain>
    </source>
</reference>
<feature type="signal peptide" evidence="1">
    <location>
        <begin position="1"/>
        <end position="37"/>
    </location>
</feature>
<gene>
    <name evidence="2" type="ORF">NEMBOFW57_004714</name>
</gene>
<evidence type="ECO:0000313" key="3">
    <source>
        <dbReference type="Proteomes" id="UP001197093"/>
    </source>
</evidence>
<sequence length="136" mass="14570">MIDRDDNMTEVYEAPTQATNMRLSFALTLLTATLGLATPVEENSGPQEVSVPMEARDLDTLAATPLEKRACSSNGCKCVKGLRQGQYCGACVWKGDYVISAKRVLNHIYECSPSGGCCDYGKASDCNTGSGRCGPY</sequence>